<feature type="region of interest" description="Disordered" evidence="6">
    <location>
        <begin position="741"/>
        <end position="934"/>
    </location>
</feature>
<dbReference type="GO" id="GO:0008270">
    <property type="term" value="F:zinc ion binding"/>
    <property type="evidence" value="ECO:0007669"/>
    <property type="project" value="UniProtKB-KW"/>
</dbReference>
<feature type="region of interest" description="Disordered" evidence="6">
    <location>
        <begin position="951"/>
        <end position="1041"/>
    </location>
</feature>
<feature type="compositionally biased region" description="Polar residues" evidence="6">
    <location>
        <begin position="1440"/>
        <end position="1450"/>
    </location>
</feature>
<gene>
    <name evidence="14" type="primary">LOC111108204</name>
</gene>
<evidence type="ECO:0000313" key="13">
    <source>
        <dbReference type="Proteomes" id="UP000694844"/>
    </source>
</evidence>
<evidence type="ECO:0000256" key="4">
    <source>
        <dbReference type="PROSITE-ProRule" id="PRU00024"/>
    </source>
</evidence>
<feature type="domain" description="RabBD" evidence="11">
    <location>
        <begin position="591"/>
        <end position="724"/>
    </location>
</feature>
<feature type="domain" description="DUSP" evidence="12">
    <location>
        <begin position="1"/>
        <end position="114"/>
    </location>
</feature>
<dbReference type="GO" id="GO:0098882">
    <property type="term" value="F:structural constituent of presynaptic active zone"/>
    <property type="evidence" value="ECO:0007669"/>
    <property type="project" value="TreeGrafter"/>
</dbReference>
<keyword evidence="3" id="KW-0677">Repeat</keyword>
<feature type="compositionally biased region" description="Basic and acidic residues" evidence="6">
    <location>
        <begin position="2561"/>
        <end position="2597"/>
    </location>
</feature>
<keyword evidence="2" id="KW-0479">Metal-binding</keyword>
<evidence type="ECO:0000256" key="7">
    <source>
        <dbReference type="SAM" id="Phobius"/>
    </source>
</evidence>
<feature type="compositionally biased region" description="Acidic residues" evidence="6">
    <location>
        <begin position="1162"/>
        <end position="1173"/>
    </location>
</feature>
<feature type="compositionally biased region" description="Basic and acidic residues" evidence="6">
    <location>
        <begin position="741"/>
        <end position="763"/>
    </location>
</feature>
<dbReference type="InterPro" id="IPR010911">
    <property type="entry name" value="Rab_BD"/>
</dbReference>
<dbReference type="CDD" id="cd19756">
    <property type="entry name" value="Bbox2"/>
    <property type="match status" value="1"/>
</dbReference>
<feature type="transmembrane region" description="Helical" evidence="7">
    <location>
        <begin position="496"/>
        <end position="515"/>
    </location>
</feature>
<dbReference type="GO" id="GO:0030424">
    <property type="term" value="C:axon"/>
    <property type="evidence" value="ECO:0007669"/>
    <property type="project" value="TreeGrafter"/>
</dbReference>
<keyword evidence="1" id="KW-0378">Hydrolase</keyword>
<dbReference type="GO" id="GO:0031267">
    <property type="term" value="F:small GTPase binding"/>
    <property type="evidence" value="ECO:0007669"/>
    <property type="project" value="InterPro"/>
</dbReference>
<dbReference type="GO" id="GO:1904071">
    <property type="term" value="P:presynaptic active zone assembly"/>
    <property type="evidence" value="ECO:0007669"/>
    <property type="project" value="TreeGrafter"/>
</dbReference>
<dbReference type="SUPFAM" id="SSF57845">
    <property type="entry name" value="B-box zinc-binding domain"/>
    <property type="match status" value="1"/>
</dbReference>
<dbReference type="SUPFAM" id="SSF57903">
    <property type="entry name" value="FYVE/PHD zinc finger"/>
    <property type="match status" value="1"/>
</dbReference>
<dbReference type="PANTHER" id="PTHR14113:SF6">
    <property type="entry name" value="PROTEIN PICCOLO"/>
    <property type="match status" value="1"/>
</dbReference>
<dbReference type="Gene3D" id="3.10.20.90">
    <property type="entry name" value="Phosphatidylinositol 3-kinase Catalytic Subunit, Chain A, domain 1"/>
    <property type="match status" value="1"/>
</dbReference>
<feature type="region of interest" description="Disordered" evidence="6">
    <location>
        <begin position="1439"/>
        <end position="1703"/>
    </location>
</feature>
<dbReference type="CDD" id="cd04031">
    <property type="entry name" value="C2A_RIM1alpha"/>
    <property type="match status" value="1"/>
</dbReference>
<dbReference type="InterPro" id="IPR006615">
    <property type="entry name" value="Pept_C19_DUSP"/>
</dbReference>
<dbReference type="GO" id="GO:0098982">
    <property type="term" value="C:GABA-ergic synapse"/>
    <property type="evidence" value="ECO:0007669"/>
    <property type="project" value="TreeGrafter"/>
</dbReference>
<dbReference type="InterPro" id="IPR052098">
    <property type="entry name" value="Presynaptic_Scaffold_Bsn/Pclo"/>
</dbReference>
<dbReference type="GeneID" id="111108204"/>
<feature type="compositionally biased region" description="Polar residues" evidence="6">
    <location>
        <begin position="1138"/>
        <end position="1150"/>
    </location>
</feature>
<dbReference type="PRINTS" id="PR00399">
    <property type="entry name" value="SYNAPTOTAGMN"/>
</dbReference>
<sequence length="2891" mass="325560">MDKELETQAKMMGEFLKRKLRLDEKRYLLDAGWFKKWKTYVGYDDWNQENKGKAHPGPIDNSPLLKGSDNDDVLKCHLIDGVDYELLPEDGWLYMVQNYGTLRGCKDIIQRGVIEQGMFQKHFKVEVYLMSLKLGNFVDTEIITAEMSRCYTIESLEYFMREQFSISDEVEVRLWNKYMTNTYEPLNEREKTIQEAGLYSGQTVLIETRNKDGSWPRGGTEKGFKVSKERRQKLKKEKGIEKQGDIQSNEAVESAQELVKCHHDGCESPAHLYCTTCQENLCPGCAGLHLMNKSKRGHNVVEYQSKGAYRAHVYCATHDHVICELYCEQCDIPVCPKCLTCTSHKGHDYKEIATVLDAKKSCIQREKDGIQNQIKRLHEKMEVVDTKMKETEEKYTNLLKEVENREKEILEAVKTIAAQRRQTINDMKASDKSQIQAERKKLDLQISEAKKGLESCEKLLQNQNPDQMLSFESRNSEFHVVPEINLDLKTRCFTRGSISTVFLGFVWLLLFAYFFHHVRGNTKGGFLYPSSGKEHTLFLFGVMGNDTSSIPSEANTPVSPSSEWQSVYSVGSKKRASICSTRLPSPVEPPEPDLSHLSEDEIRTIRSVIGRAKTMQQEEQQRIRELEEDYIAHASTVGQRALSVEAEKPEVHLCPICLKNELSVDDPPGVRSGQNICNDCGVLTCSECGAFQGSMTSKLQEWVCVVCGKRRKLVFSTGLWHPGVDPSEDVPLERELQSQLEKLKTEDRPKPPMEKAMSTDHAPKRPPLPRQKSLPIPDIVPKVTEKAVSPQKPVASQSSLSGRSDVTIPEGSESEDYATFPAKPNSKFGSRGPIGRSARSRSDSESSDVTSDVDMVDVSMQYQQGEPISPDDGSDDYSMMSIGSSGEDSLKRRPKHRPRSLSIPRSQSATSSDDETSDSNVSTDTECRLAQLDGMDGGLVARAASAFAEEMEDFKSHDPWKELQIKPEAEVHEDMKKRSPYAPRSPSWREGLESPPFSPRRRDSYPGKKRGSPTRSPKDRHHFTFPDTTSPNAKQPQSETDALFEAEYPDTNSEFVHSLEEKNAHGYAANYGKERQKDQSGIVDYECEPRIIARIPESTACMDLATYAATIASNTANLTQMSVSPTNLNAHDRDRTLSPDSQGSNGSVSPISPGYYEHGTIPEEDEDEEEVELADPSSKSIDYQGSKRQKARPPSTDWSPVIDLSPILDVSPSIEEAEQEDMLVMQEQERRRRESQEEDTSGDESKHYFQPVKEEDDLKSFYGLKRYNRVEDICKLLDVPASEFEDIKTSPDSQAIVSHAYTADSVQSMITTAEQLSTMRGATSSTINATDSLSKVALDSKTKLNTSTVSSSSRPKPDNIDGVSPSSDKSDGKSDSKTKESKTRRKLPEPTADMIAQHSRKKKPLPALPPTTLHKEPENEKKNKNYATVIIPERKFTAAASKSLSESNPAKSLKEQVQKQDSEERRRRAKDLKAKPDPLLIQHIESEEKSLSPQYKVLDSPPSPESRSSLKRDYSDSTSVSPSSSPDRELYPFPSPVTPPDSDSSPPKPHSPSSTGTDNFDEDGELKERTSSAEAIYECIFPVPSGKSDSAGKVPPSKGRKKADQYVVDGKKVRRKLPPLPPEEAGATPPPIPPKPKSYSSARRNSARQRSGYVTPSSTSDESMNEEDFEVAMLTKQRRMNDLDKPSLDRWNGNYLPPDMDDSKVKKNVKQMYNEDVKANIPPNVSVEIDRAMDQFNREKDETDQIIDSMITIYGVPITQAMKSLKKRLQEELRRATEGRRRRIEEIEEIRALQAQICELKLSQDYAKVQAKRSAQKQAPAKSTGPGGKKRGSVPMAAPRSSPQVMPRRSRHKRQSSDPMISKFSPIKEDKDIEADFQLKTQKSNEEPSQKYITDDSSQSGLSDNESIRSEPAFNSRVKKIKPSAYTDLFFNQQDPRRKPNIEPSTSLPSLPPKCHSDTNLPEKGKSHNSVYVSDDEESKAREDRKYKLQQEIEKRKKKLEETTKLKTELFDLTRSGQVMAHSYDDIPKKSSRSYSLPRPIPTGIIKPLEDEDDFDDASDDNEFVTRSHQEINKASVVDSNDANYSSSEYLAHKQESVRRRLEDVTSYSSPYLFTGNINDPRGSKSTKQKVDFYLDPSSRDVVITSSVTLPDLHSRRSDIEYPCPKDYGAVSDTETSPPSDSTPAMPLLDDVKERSRQIIHGIGTGSRPVSAEFNFSGGVEDLMNGMHRVESDNSVDADEPIMKHMMEGGVTILKQKERKKQPPPPQPKVYDFPIKRILLTRDPKDRSIKAGNGLGMKIVGGRTIPGTKTVGAYVAAIYQGGVAEQLLGELQEGDQILEWNGIDLSDKTYEEVQAIICQPNGEIELVVRPAPHRAARSKGEESYGSSYDNFEFVSDDVYEKCVKSNHGVDARQLAAQLEGINDSPNASQSSSQHEYFSPSVSSPCSSPRSDPASVSSERQRGTSSDDRSQRTSLEERQARACLEDRSTRNHSQERPQRSSLQERSQRSNSKERSRRTVMEDKMSRSGNDSRSQKTSLDAKGQRASLEKSPRPSPRPSPRQSVEERKKQMMAVEEKVYPGRSPEKSDSLDRADKSTQQEDRYWGEIQLQLSHDELASNLHIHVIQARNLKPRDINGLSDPFVKIYLLPGRCSENKRRTKHISRTLNPEWHQKVTFQDVHHEEVKYKTLEITVWDYDRFKANDFLGEVVIDLSVEGFLNDEPHWYPLQDHDPTRGVELPKPTVLPPTGKTSDARKNFAAQSVYRTSRDSPNMQRRKSDKPDNMGRRRRSLGNLSDVDRSSTSDSLETSSTRSSPLLRRKPRDLQVQCSAHAPGNVTHCFSGLSHILSLARHFLSPCSPKRKPPSGARSFRRFFHKKNNDSRSLTTYWHYQSFD</sequence>
<feature type="compositionally biased region" description="Polar residues" evidence="6">
    <location>
        <begin position="1026"/>
        <end position="1040"/>
    </location>
</feature>
<dbReference type="SMART" id="SM00336">
    <property type="entry name" value="BBOX"/>
    <property type="match status" value="2"/>
</dbReference>
<keyword evidence="7" id="KW-1133">Transmembrane helix</keyword>
<evidence type="ECO:0000313" key="14">
    <source>
        <dbReference type="RefSeq" id="XP_022299592.1"/>
    </source>
</evidence>
<feature type="compositionally biased region" description="Polar residues" evidence="6">
    <location>
        <begin position="2756"/>
        <end position="2770"/>
    </location>
</feature>
<feature type="compositionally biased region" description="Basic and acidic residues" evidence="6">
    <location>
        <begin position="1452"/>
        <end position="1476"/>
    </location>
</feature>
<dbReference type="SUPFAM" id="SSF50156">
    <property type="entry name" value="PDZ domain-like"/>
    <property type="match status" value="1"/>
</dbReference>
<dbReference type="Gene3D" id="2.30.42.10">
    <property type="match status" value="1"/>
</dbReference>
<dbReference type="GO" id="GO:0048788">
    <property type="term" value="C:cytoskeleton of presynaptic active zone"/>
    <property type="evidence" value="ECO:0007669"/>
    <property type="project" value="TreeGrafter"/>
</dbReference>
<dbReference type="InterPro" id="IPR001565">
    <property type="entry name" value="Synaptotagmin"/>
</dbReference>
<accession>A0A8B8B850</accession>
<dbReference type="Gene3D" id="2.60.40.150">
    <property type="entry name" value="C2 domain"/>
    <property type="match status" value="1"/>
</dbReference>
<feature type="compositionally biased region" description="Polar residues" evidence="6">
    <location>
        <begin position="1891"/>
        <end position="1905"/>
    </location>
</feature>
<feature type="compositionally biased region" description="Basic and acidic residues" evidence="6">
    <location>
        <begin position="1243"/>
        <end position="1252"/>
    </location>
</feature>
<evidence type="ECO:0000256" key="5">
    <source>
        <dbReference type="SAM" id="Coils"/>
    </source>
</evidence>
<proteinExistence type="predicted"/>
<dbReference type="GO" id="GO:0006886">
    <property type="term" value="P:intracellular protein transport"/>
    <property type="evidence" value="ECO:0007669"/>
    <property type="project" value="InterPro"/>
</dbReference>
<feature type="compositionally biased region" description="Basic and acidic residues" evidence="6">
    <location>
        <begin position="1413"/>
        <end position="1423"/>
    </location>
</feature>
<feature type="compositionally biased region" description="Acidic residues" evidence="6">
    <location>
        <begin position="2050"/>
        <end position="2061"/>
    </location>
</feature>
<dbReference type="InterPro" id="IPR035927">
    <property type="entry name" value="DUSP-like_sf"/>
</dbReference>
<dbReference type="OrthoDB" id="270970at2759"/>
<feature type="compositionally biased region" description="Low complexity" evidence="6">
    <location>
        <begin position="2799"/>
        <end position="2813"/>
    </location>
</feature>
<dbReference type="Gene3D" id="3.30.40.10">
    <property type="entry name" value="Zinc/RING finger domain, C3HC4 (zinc finger)"/>
    <property type="match status" value="1"/>
</dbReference>
<dbReference type="PROSITE" id="PS50106">
    <property type="entry name" value="PDZ"/>
    <property type="match status" value="1"/>
</dbReference>
<dbReference type="SMART" id="SM00695">
    <property type="entry name" value="DUSP"/>
    <property type="match status" value="1"/>
</dbReference>
<dbReference type="SUPFAM" id="SSF143791">
    <property type="entry name" value="DUSP-like"/>
    <property type="match status" value="1"/>
</dbReference>
<feature type="domain" description="B box-type" evidence="10">
    <location>
        <begin position="310"/>
        <end position="352"/>
    </location>
</feature>
<keyword evidence="13" id="KW-1185">Reference proteome</keyword>
<evidence type="ECO:0000259" key="9">
    <source>
        <dbReference type="PROSITE" id="PS50106"/>
    </source>
</evidence>
<feature type="compositionally biased region" description="Basic and acidic residues" evidence="6">
    <location>
        <begin position="1679"/>
        <end position="1688"/>
    </location>
</feature>
<evidence type="ECO:0000259" key="10">
    <source>
        <dbReference type="PROSITE" id="PS50119"/>
    </source>
</evidence>
<evidence type="ECO:0000256" key="1">
    <source>
        <dbReference type="ARBA" id="ARBA00022670"/>
    </source>
</evidence>
<feature type="compositionally biased region" description="Polar residues" evidence="6">
    <location>
        <begin position="1343"/>
        <end position="1354"/>
    </location>
</feature>
<dbReference type="Gene3D" id="3.30.160.60">
    <property type="entry name" value="Classic Zinc Finger"/>
    <property type="match status" value="1"/>
</dbReference>
<feature type="compositionally biased region" description="Polar residues" evidence="6">
    <location>
        <begin position="2423"/>
        <end position="2435"/>
    </location>
</feature>
<dbReference type="GO" id="GO:0006508">
    <property type="term" value="P:proteolysis"/>
    <property type="evidence" value="ECO:0007669"/>
    <property type="project" value="UniProtKB-KW"/>
</dbReference>
<dbReference type="PANTHER" id="PTHR14113">
    <property type="entry name" value="PICCOLO/BASSOON"/>
    <property type="match status" value="1"/>
</dbReference>
<feature type="domain" description="B box-type" evidence="10">
    <location>
        <begin position="256"/>
        <end position="303"/>
    </location>
</feature>
<dbReference type="Proteomes" id="UP000694844">
    <property type="component" value="Chromosome 8"/>
</dbReference>
<keyword evidence="4" id="KW-0863">Zinc-finger</keyword>
<feature type="compositionally biased region" description="Polar residues" evidence="6">
    <location>
        <begin position="2525"/>
        <end position="2536"/>
    </location>
</feature>
<dbReference type="InterPro" id="IPR041282">
    <property type="entry name" value="FYVE_2"/>
</dbReference>
<feature type="compositionally biased region" description="Basic and acidic residues" evidence="6">
    <location>
        <begin position="953"/>
        <end position="977"/>
    </location>
</feature>
<dbReference type="InterPro" id="IPR028135">
    <property type="entry name" value="Ub_USP-typ"/>
</dbReference>
<feature type="region of interest" description="Disordered" evidence="6">
    <location>
        <begin position="1808"/>
        <end position="1985"/>
    </location>
</feature>
<feature type="region of interest" description="Disordered" evidence="6">
    <location>
        <begin position="2422"/>
        <end position="2597"/>
    </location>
</feature>
<reference evidence="14" key="1">
    <citation type="submission" date="2025-08" db="UniProtKB">
        <authorList>
            <consortium name="RefSeq"/>
        </authorList>
    </citation>
    <scope>IDENTIFICATION</scope>
    <source>
        <tissue evidence="14">Whole sample</tissue>
    </source>
</reference>
<feature type="compositionally biased region" description="Pro residues" evidence="6">
    <location>
        <begin position="1618"/>
        <end position="1636"/>
    </location>
</feature>
<dbReference type="PROSITE" id="PS50119">
    <property type="entry name" value="ZF_BBOX"/>
    <property type="match status" value="2"/>
</dbReference>
<dbReference type="GO" id="GO:0098978">
    <property type="term" value="C:glutamatergic synapse"/>
    <property type="evidence" value="ECO:0007669"/>
    <property type="project" value="TreeGrafter"/>
</dbReference>
<feature type="compositionally biased region" description="Polar residues" evidence="6">
    <location>
        <begin position="794"/>
        <end position="804"/>
    </location>
</feature>
<keyword evidence="5" id="KW-0175">Coiled coil</keyword>
<feature type="region of interest" description="Disordered" evidence="6">
    <location>
        <begin position="1319"/>
        <end position="1427"/>
    </location>
</feature>
<dbReference type="Pfam" id="PF00595">
    <property type="entry name" value="PDZ"/>
    <property type="match status" value="1"/>
</dbReference>
<dbReference type="SUPFAM" id="SSF49562">
    <property type="entry name" value="C2 domain (Calcium/lipid-binding domain, CaLB)"/>
    <property type="match status" value="1"/>
</dbReference>
<dbReference type="Pfam" id="PF00168">
    <property type="entry name" value="C2"/>
    <property type="match status" value="1"/>
</dbReference>
<dbReference type="PRINTS" id="PR00360">
    <property type="entry name" value="C2DOMAIN"/>
</dbReference>
<keyword evidence="7" id="KW-0472">Membrane</keyword>
<feature type="region of interest" description="Disordered" evidence="6">
    <location>
        <begin position="2024"/>
        <end position="2061"/>
    </location>
</feature>
<dbReference type="InterPro" id="IPR011011">
    <property type="entry name" value="Znf_FYVE_PHD"/>
</dbReference>
<evidence type="ECO:0000259" key="8">
    <source>
        <dbReference type="PROSITE" id="PS50004"/>
    </source>
</evidence>
<feature type="coiled-coil region" evidence="5">
    <location>
        <begin position="360"/>
        <end position="408"/>
    </location>
</feature>
<dbReference type="PROSITE" id="PS50004">
    <property type="entry name" value="C2"/>
    <property type="match status" value="1"/>
</dbReference>
<name>A0A8B8B850_CRAVI</name>
<feature type="domain" description="PDZ" evidence="9">
    <location>
        <begin position="2277"/>
        <end position="2372"/>
    </location>
</feature>
<feature type="compositionally biased region" description="Low complexity" evidence="6">
    <location>
        <begin position="1638"/>
        <end position="1651"/>
    </location>
</feature>
<feature type="compositionally biased region" description="Basic and acidic residues" evidence="6">
    <location>
        <begin position="2458"/>
        <end position="2497"/>
    </location>
</feature>
<dbReference type="Pfam" id="PF06337">
    <property type="entry name" value="DUSP"/>
    <property type="match status" value="1"/>
</dbReference>
<evidence type="ECO:0000259" key="11">
    <source>
        <dbReference type="PROSITE" id="PS50916"/>
    </source>
</evidence>
<feature type="compositionally biased region" description="Basic and acidic residues" evidence="6">
    <location>
        <begin position="1368"/>
        <end position="1381"/>
    </location>
</feature>
<feature type="compositionally biased region" description="Polar residues" evidence="6">
    <location>
        <begin position="1652"/>
        <end position="1662"/>
    </location>
</feature>
<organism evidence="13 14">
    <name type="scientific">Crassostrea virginica</name>
    <name type="common">Eastern oyster</name>
    <dbReference type="NCBI Taxonomy" id="6565"/>
    <lineage>
        <taxon>Eukaryota</taxon>
        <taxon>Metazoa</taxon>
        <taxon>Spiralia</taxon>
        <taxon>Lophotrochozoa</taxon>
        <taxon>Mollusca</taxon>
        <taxon>Bivalvia</taxon>
        <taxon>Autobranchia</taxon>
        <taxon>Pteriomorphia</taxon>
        <taxon>Ostreida</taxon>
        <taxon>Ostreoidea</taxon>
        <taxon>Ostreidae</taxon>
        <taxon>Crassostrea</taxon>
    </lineage>
</organism>
<feature type="region of interest" description="Disordered" evidence="6">
    <location>
        <begin position="1125"/>
        <end position="1252"/>
    </location>
</feature>
<feature type="compositionally biased region" description="Polar residues" evidence="6">
    <location>
        <begin position="1319"/>
        <end position="1333"/>
    </location>
</feature>
<dbReference type="RefSeq" id="XP_022299592.1">
    <property type="nucleotide sequence ID" value="XM_022443884.1"/>
</dbReference>
<dbReference type="InterPro" id="IPR001478">
    <property type="entry name" value="PDZ"/>
</dbReference>
<keyword evidence="1" id="KW-0645">Protease</keyword>
<dbReference type="CDD" id="cd06714">
    <property type="entry name" value="PDZ_RIM-like"/>
    <property type="match status" value="1"/>
</dbReference>
<dbReference type="Pfam" id="PF14836">
    <property type="entry name" value="Ubiquitin_3"/>
    <property type="match status" value="1"/>
</dbReference>
<dbReference type="SMART" id="SM00228">
    <property type="entry name" value="PDZ"/>
    <property type="match status" value="1"/>
</dbReference>
<keyword evidence="4" id="KW-0862">Zinc</keyword>
<dbReference type="CDD" id="cd19757">
    <property type="entry name" value="Bbox1"/>
    <property type="match status" value="1"/>
</dbReference>
<protein>
    <submittedName>
        <fullName evidence="14">Protein piccolo-like isoform X4</fullName>
    </submittedName>
</protein>
<dbReference type="InterPro" id="IPR013083">
    <property type="entry name" value="Znf_RING/FYVE/PHD"/>
</dbReference>
<evidence type="ECO:0000256" key="3">
    <source>
        <dbReference type="ARBA" id="ARBA00022737"/>
    </source>
</evidence>
<feature type="compositionally biased region" description="Basic and acidic residues" evidence="6">
    <location>
        <begin position="1955"/>
        <end position="1966"/>
    </location>
</feature>
<feature type="compositionally biased region" description="Basic and acidic residues" evidence="6">
    <location>
        <begin position="2504"/>
        <end position="2524"/>
    </location>
</feature>
<dbReference type="GO" id="GO:0016020">
    <property type="term" value="C:membrane"/>
    <property type="evidence" value="ECO:0007669"/>
    <property type="project" value="InterPro"/>
</dbReference>
<feature type="domain" description="C2" evidence="8">
    <location>
        <begin position="2601"/>
        <end position="2723"/>
    </location>
</feature>
<dbReference type="PROSITE" id="PS50916">
    <property type="entry name" value="RABBD"/>
    <property type="match status" value="1"/>
</dbReference>
<dbReference type="PROSITE" id="PS51283">
    <property type="entry name" value="DUSP"/>
    <property type="match status" value="1"/>
</dbReference>
<dbReference type="InterPro" id="IPR036034">
    <property type="entry name" value="PDZ_sf"/>
</dbReference>
<dbReference type="GO" id="GO:0004843">
    <property type="term" value="F:cysteine-type deubiquitinase activity"/>
    <property type="evidence" value="ECO:0007669"/>
    <property type="project" value="InterPro"/>
</dbReference>
<evidence type="ECO:0000256" key="6">
    <source>
        <dbReference type="SAM" id="MobiDB-lite"/>
    </source>
</evidence>
<dbReference type="Pfam" id="PF02318">
    <property type="entry name" value="FYVE_2"/>
    <property type="match status" value="1"/>
</dbReference>
<feature type="compositionally biased region" description="Low complexity" evidence="6">
    <location>
        <begin position="2438"/>
        <end position="2457"/>
    </location>
</feature>
<evidence type="ECO:0000256" key="2">
    <source>
        <dbReference type="ARBA" id="ARBA00022723"/>
    </source>
</evidence>
<dbReference type="Gene3D" id="3.30.2230.10">
    <property type="entry name" value="DUSP-like"/>
    <property type="match status" value="1"/>
</dbReference>
<keyword evidence="7" id="KW-0812">Transmembrane</keyword>
<dbReference type="InterPro" id="IPR000315">
    <property type="entry name" value="Znf_B-box"/>
</dbReference>
<dbReference type="InterPro" id="IPR000008">
    <property type="entry name" value="C2_dom"/>
</dbReference>
<feature type="compositionally biased region" description="Low complexity" evidence="6">
    <location>
        <begin position="847"/>
        <end position="859"/>
    </location>
</feature>
<dbReference type="InterPro" id="IPR035892">
    <property type="entry name" value="C2_domain_sf"/>
</dbReference>
<evidence type="ECO:0000259" key="12">
    <source>
        <dbReference type="PROSITE" id="PS51283"/>
    </source>
</evidence>
<feature type="region of interest" description="Disordered" evidence="6">
    <location>
        <begin position="2726"/>
        <end position="2818"/>
    </location>
</feature>
<feature type="compositionally biased region" description="Low complexity" evidence="6">
    <location>
        <begin position="1516"/>
        <end position="1525"/>
    </location>
</feature>
<dbReference type="SMART" id="SM00239">
    <property type="entry name" value="C2"/>
    <property type="match status" value="1"/>
</dbReference>
<dbReference type="GO" id="GO:0035418">
    <property type="term" value="P:protein localization to synapse"/>
    <property type="evidence" value="ECO:0007669"/>
    <property type="project" value="TreeGrafter"/>
</dbReference>
<feature type="compositionally biased region" description="Basic residues" evidence="6">
    <location>
        <begin position="1007"/>
        <end position="1023"/>
    </location>
</feature>